<gene>
    <name evidence="13" type="ORF">OIU85_000219</name>
</gene>
<evidence type="ECO:0000313" key="13">
    <source>
        <dbReference type="EMBL" id="KAJ6749557.1"/>
    </source>
</evidence>
<evidence type="ECO:0000256" key="2">
    <source>
        <dbReference type="ARBA" id="ARBA00022723"/>
    </source>
</evidence>
<evidence type="ECO:0000256" key="4">
    <source>
        <dbReference type="ARBA" id="ARBA00022833"/>
    </source>
</evidence>
<keyword evidence="5" id="KW-0805">Transcription regulation</keyword>
<dbReference type="AlphaFoldDB" id="A0A9Q0VJG0"/>
<reference evidence="13" key="1">
    <citation type="submission" date="2022-11" db="EMBL/GenBank/DDBJ databases">
        <authorList>
            <person name="Hyden B.L."/>
            <person name="Feng K."/>
            <person name="Yates T."/>
            <person name="Jawdy S."/>
            <person name="Smart L.B."/>
            <person name="Muchero W."/>
        </authorList>
    </citation>
    <scope>NUCLEOTIDE SEQUENCE</scope>
    <source>
        <tissue evidence="13">Shoot tip</tissue>
    </source>
</reference>
<feature type="domain" description="NLP1-9 GAF" evidence="12">
    <location>
        <begin position="223"/>
        <end position="278"/>
    </location>
</feature>
<keyword evidence="6" id="KW-0238">DNA-binding</keyword>
<evidence type="ECO:0000256" key="1">
    <source>
        <dbReference type="ARBA" id="ARBA00004123"/>
    </source>
</evidence>
<accession>A0A9Q0VJG0</accession>
<keyword evidence="3" id="KW-0863">Zinc-finger</keyword>
<comment type="caution">
    <text evidence="9">Lacks conserved residue(s) required for the propagation of feature annotation.</text>
</comment>
<keyword evidence="7" id="KW-0804">Transcription</keyword>
<feature type="region of interest" description="Disordered" evidence="10">
    <location>
        <begin position="188"/>
        <end position="209"/>
    </location>
</feature>
<evidence type="ECO:0000256" key="9">
    <source>
        <dbReference type="PROSITE-ProRule" id="PRU01191"/>
    </source>
</evidence>
<evidence type="ECO:0000259" key="11">
    <source>
        <dbReference type="Pfam" id="PF14372"/>
    </source>
</evidence>
<keyword evidence="14" id="KW-1185">Reference proteome</keyword>
<comment type="subcellular location">
    <subcellularLocation>
        <location evidence="1">Nucleus</location>
    </subcellularLocation>
</comment>
<evidence type="ECO:0000256" key="8">
    <source>
        <dbReference type="ARBA" id="ARBA00023242"/>
    </source>
</evidence>
<dbReference type="PANTHER" id="PTHR46481:SF10">
    <property type="entry name" value="ZINC FINGER BED DOMAIN-CONTAINING PROTEIN 39"/>
    <property type="match status" value="1"/>
</dbReference>
<dbReference type="Pfam" id="PF22922">
    <property type="entry name" value="GAF_NLP"/>
    <property type="match status" value="2"/>
</dbReference>
<dbReference type="GO" id="GO:0008270">
    <property type="term" value="F:zinc ion binding"/>
    <property type="evidence" value="ECO:0007669"/>
    <property type="project" value="UniProtKB-KW"/>
</dbReference>
<dbReference type="Proteomes" id="UP001151529">
    <property type="component" value="Chromosome 16"/>
</dbReference>
<keyword evidence="8" id="KW-0539">Nucleus</keyword>
<dbReference type="GO" id="GO:0003677">
    <property type="term" value="F:DNA binding"/>
    <property type="evidence" value="ECO:0007669"/>
    <property type="project" value="UniProtKB-KW"/>
</dbReference>
<organism evidence="13 14">
    <name type="scientific">Salix viminalis</name>
    <name type="common">Common osier</name>
    <name type="synonym">Basket willow</name>
    <dbReference type="NCBI Taxonomy" id="40686"/>
    <lineage>
        <taxon>Eukaryota</taxon>
        <taxon>Viridiplantae</taxon>
        <taxon>Streptophyta</taxon>
        <taxon>Embryophyta</taxon>
        <taxon>Tracheophyta</taxon>
        <taxon>Spermatophyta</taxon>
        <taxon>Magnoliopsida</taxon>
        <taxon>eudicotyledons</taxon>
        <taxon>Gunneridae</taxon>
        <taxon>Pentapetalae</taxon>
        <taxon>rosids</taxon>
        <taxon>fabids</taxon>
        <taxon>Malpighiales</taxon>
        <taxon>Salicaceae</taxon>
        <taxon>Saliceae</taxon>
        <taxon>Salix</taxon>
    </lineage>
</organism>
<dbReference type="PROSITE" id="PS50985">
    <property type="entry name" value="GRAS"/>
    <property type="match status" value="1"/>
</dbReference>
<reference evidence="13" key="2">
    <citation type="journal article" date="2023" name="Int. J. Mol. Sci.">
        <title>De Novo Assembly and Annotation of 11 Diverse Shrub Willow (Salix) Genomes Reveals Novel Gene Organization in Sex-Linked Regions.</title>
        <authorList>
            <person name="Hyden B."/>
            <person name="Feng K."/>
            <person name="Yates T.B."/>
            <person name="Jawdy S."/>
            <person name="Cereghino C."/>
            <person name="Smart L.B."/>
            <person name="Muchero W."/>
        </authorList>
    </citation>
    <scope>NUCLEOTIDE SEQUENCE [LARGE SCALE GENOMIC DNA]</scope>
    <source>
        <tissue evidence="13">Shoot tip</tissue>
    </source>
</reference>
<dbReference type="InterPro" id="IPR052035">
    <property type="entry name" value="ZnF_BED_domain_contain"/>
</dbReference>
<protein>
    <recommendedName>
        <fullName evidence="15">HAT C-terminal dimerisation domain-containing protein</fullName>
    </recommendedName>
</protein>
<feature type="short sequence motif" description="LXXLL motif" evidence="9">
    <location>
        <begin position="10"/>
        <end position="14"/>
    </location>
</feature>
<evidence type="ECO:0000256" key="3">
    <source>
        <dbReference type="ARBA" id="ARBA00022771"/>
    </source>
</evidence>
<proteinExistence type="inferred from homology"/>
<evidence type="ECO:0000256" key="5">
    <source>
        <dbReference type="ARBA" id="ARBA00023015"/>
    </source>
</evidence>
<dbReference type="PANTHER" id="PTHR46481">
    <property type="entry name" value="ZINC FINGER BED DOMAIN-CONTAINING PROTEIN 4"/>
    <property type="match status" value="1"/>
</dbReference>
<feature type="domain" description="hAT-like transposase RNase-H fold" evidence="11">
    <location>
        <begin position="678"/>
        <end position="774"/>
    </location>
</feature>
<keyword evidence="2" id="KW-0479">Metal-binding</keyword>
<dbReference type="InterPro" id="IPR055081">
    <property type="entry name" value="NLP1-9_GAF"/>
</dbReference>
<evidence type="ECO:0000256" key="6">
    <source>
        <dbReference type="ARBA" id="ARBA00023125"/>
    </source>
</evidence>
<feature type="domain" description="NLP1-9 GAF" evidence="12">
    <location>
        <begin position="310"/>
        <end position="360"/>
    </location>
</feature>
<evidence type="ECO:0000313" key="14">
    <source>
        <dbReference type="Proteomes" id="UP001151529"/>
    </source>
</evidence>
<evidence type="ECO:0000256" key="7">
    <source>
        <dbReference type="ARBA" id="ARBA00023163"/>
    </source>
</evidence>
<comment type="similarity">
    <text evidence="9">Belongs to the GRAS family.</text>
</comment>
<dbReference type="OrthoDB" id="840285at2759"/>
<dbReference type="Pfam" id="PF14372">
    <property type="entry name" value="hAT-like_RNase-H"/>
    <property type="match status" value="1"/>
</dbReference>
<feature type="compositionally biased region" description="Acidic residues" evidence="10">
    <location>
        <begin position="189"/>
        <end position="207"/>
    </location>
</feature>
<evidence type="ECO:0000259" key="12">
    <source>
        <dbReference type="Pfam" id="PF22922"/>
    </source>
</evidence>
<comment type="caution">
    <text evidence="13">The sequence shown here is derived from an EMBL/GenBank/DDBJ whole genome shotgun (WGS) entry which is preliminary data.</text>
</comment>
<keyword evidence="4" id="KW-0862">Zinc</keyword>
<dbReference type="EMBL" id="JAPFFL010000001">
    <property type="protein sequence ID" value="KAJ6749557.1"/>
    <property type="molecule type" value="Genomic_DNA"/>
</dbReference>
<name>A0A9Q0VJG0_SALVM</name>
<evidence type="ECO:0008006" key="15">
    <source>
        <dbReference type="Google" id="ProtNLM"/>
    </source>
</evidence>
<dbReference type="Pfam" id="PF03514">
    <property type="entry name" value="GRAS"/>
    <property type="match status" value="1"/>
</dbReference>
<evidence type="ECO:0000256" key="10">
    <source>
        <dbReference type="SAM" id="MobiDB-lite"/>
    </source>
</evidence>
<dbReference type="InterPro" id="IPR025525">
    <property type="entry name" value="hAT-like_transposase_RNase-H"/>
</dbReference>
<feature type="region of interest" description="SAW" evidence="9">
    <location>
        <begin position="90"/>
        <end position="162"/>
    </location>
</feature>
<dbReference type="InterPro" id="IPR012337">
    <property type="entry name" value="RNaseH-like_sf"/>
</dbReference>
<sequence>MVVVNWGFILRKLLAQDGAIEQVLLKVKDLEADIMVIAEQEANLNSPDLSNRLEQSLQYYSTIFESLEQDDDRFMSRETYFRRQIGNVVACEGIDRVERIESFDQWQHRLSQAGFCPVPLEALDLFTCNHLLALQGFRIELKDGHIKLSWHGFPLAVASAWKLTDPPQSSSGYWKNMLEGPSVMQDRVDDPEEMASSSESEDDEENDPCIMADRNLWSTQGSSMNRIAASAKLFDILEYICHIYKLPAAVTWISYNREGDTNSNEKRLLLIDSTACYTLMLVDKFHDISVPDPADFPDSDSQRVWQNKTFNASFAIRLTSTHSCKKDYVLDFFLPKDMEETSERELMISDVVCTLQKICFKSWKVWVREQNEASGFGVRLDDEKMSNIPYEVVSNILQLPSSDGGSSTSVIQRNYPIFEFHSKDDVEANVLAICRQEKEKLIKYFDSISCLLSLTLELWSSNDKMMTYCCLTLHFIDDGWHLKKKILAFRNIRYNYDRGTVLEFIKSVLAEWRINKNNKNVHFIILDITSPKEHMFRELRSKVSYKAPLVHGHIFCVPSYAQILSLLVQDGFSEIRSLLYKIRECIVYVNGSSLRRQWFQEAINNGSLQDKEMPFQDVPARWDTTFLMLESSLEFREAFNHLEQLDCDFKVNPSTEEWNKATSICECLKELHKSASNFPTTLEGYFLSVRDVYKNLLKWEQSEHVYVRSIANRMKGKFDEYWGEASLALGISVVLNPSFKLKLVKYGYHQIYGSEYNLHFSKFLDNVTDVYNKYDEGPSSSAMVDESLWPSSDISFEVSVLGKMARDFLAIPVSTVISKSSEVMKMASVHDGVHPEIAEALICGKDWLDSRS</sequence>
<dbReference type="SUPFAM" id="SSF53098">
    <property type="entry name" value="Ribonuclease H-like"/>
    <property type="match status" value="1"/>
</dbReference>
<dbReference type="InterPro" id="IPR005202">
    <property type="entry name" value="TF_GRAS"/>
</dbReference>
<dbReference type="GO" id="GO:0005634">
    <property type="term" value="C:nucleus"/>
    <property type="evidence" value="ECO:0007669"/>
    <property type="project" value="UniProtKB-SubCell"/>
</dbReference>